<evidence type="ECO:0000313" key="5">
    <source>
        <dbReference type="EMBL" id="HIU36414.1"/>
    </source>
</evidence>
<sequence>MYTKDFKVTSGDIFTEVYEGDFYPNIPYDDYLRAEPLPEGAYTVDIRDCGAVPDRDDFNNRDAVQTAIDEVYAHGGGVVYVAGGSFTTGSLTLKSGVTLFVERGSALTASRNAADMDKGCLLYAENARDIRLTGGGKLCGEGEWYSLAPAEPPQTEPFAETLGVWELRQAYRRRIRFAHESKYGNLVRFVGCEGVRVDNFELENSAAWTLELNGCTGVDICDLVIDNNRHVANTDGIDVAGSSNVTIAHCFISTGDDGIVLKNSGELGRGEAMRDVTVRDCRVTSCTNAFKIGTETSFDIADVLVESCEFFLDDIYPGGVSGISIESADGARVENVTVRGIEMRGETCPLFISLNNRNSEGGRDNAGAIANVTVENIRAEGVEIPVIVTGTKKLTVQNVTLRDFALTYAPGEDYYDYRPFVPAYDDTYPECNRMRNLNAYGLFARYADTLTVESFAVTPRADTRREEVLLRDVTNYTRV</sequence>
<name>A0A9D1LE64_9FIRM</name>
<dbReference type="PANTHER" id="PTHR31339:SF9">
    <property type="entry name" value="PLASMIN AND FIBRONECTIN-BINDING PROTEIN A"/>
    <property type="match status" value="1"/>
</dbReference>
<dbReference type="InterPro" id="IPR011050">
    <property type="entry name" value="Pectin_lyase_fold/virulence"/>
</dbReference>
<dbReference type="EMBL" id="DVMW01000041">
    <property type="protein sequence ID" value="HIU36414.1"/>
    <property type="molecule type" value="Genomic_DNA"/>
</dbReference>
<reference evidence="5" key="1">
    <citation type="submission" date="2020-10" db="EMBL/GenBank/DDBJ databases">
        <authorList>
            <person name="Gilroy R."/>
        </authorList>
    </citation>
    <scope>NUCLEOTIDE SEQUENCE</scope>
    <source>
        <strain evidence="5">ChiGjej1B1-19959</strain>
    </source>
</reference>
<dbReference type="GO" id="GO:0005975">
    <property type="term" value="P:carbohydrate metabolic process"/>
    <property type="evidence" value="ECO:0007669"/>
    <property type="project" value="InterPro"/>
</dbReference>
<dbReference type="Proteomes" id="UP000824071">
    <property type="component" value="Unassembled WGS sequence"/>
</dbReference>
<dbReference type="InterPro" id="IPR051801">
    <property type="entry name" value="GH28_Enzymes"/>
</dbReference>
<organism evidence="5 6">
    <name type="scientific">Candidatus Fimenecus excrementigallinarum</name>
    <dbReference type="NCBI Taxonomy" id="2840816"/>
    <lineage>
        <taxon>Bacteria</taxon>
        <taxon>Bacillati</taxon>
        <taxon>Bacillota</taxon>
        <taxon>Clostridia</taxon>
        <taxon>Candidatus Fimenecus</taxon>
    </lineage>
</organism>
<dbReference type="Pfam" id="PF00295">
    <property type="entry name" value="Glyco_hydro_28"/>
    <property type="match status" value="1"/>
</dbReference>
<gene>
    <name evidence="5" type="ORF">IAC53_07420</name>
</gene>
<dbReference type="InterPro" id="IPR012334">
    <property type="entry name" value="Pectin_lyas_fold"/>
</dbReference>
<dbReference type="GO" id="GO:0004650">
    <property type="term" value="F:polygalacturonase activity"/>
    <property type="evidence" value="ECO:0007669"/>
    <property type="project" value="InterPro"/>
</dbReference>
<comment type="similarity">
    <text evidence="1 4">Belongs to the glycosyl hydrolase 28 family.</text>
</comment>
<dbReference type="InterPro" id="IPR000743">
    <property type="entry name" value="Glyco_hydro_28"/>
</dbReference>
<evidence type="ECO:0000256" key="2">
    <source>
        <dbReference type="ARBA" id="ARBA00022801"/>
    </source>
</evidence>
<keyword evidence="2 4" id="KW-0378">Hydrolase</keyword>
<dbReference type="SMART" id="SM00710">
    <property type="entry name" value="PbH1"/>
    <property type="match status" value="4"/>
</dbReference>
<dbReference type="PANTHER" id="PTHR31339">
    <property type="entry name" value="PECTIN LYASE-RELATED"/>
    <property type="match status" value="1"/>
</dbReference>
<evidence type="ECO:0000256" key="3">
    <source>
        <dbReference type="ARBA" id="ARBA00023295"/>
    </source>
</evidence>
<reference evidence="5" key="2">
    <citation type="journal article" date="2021" name="PeerJ">
        <title>Extensive microbial diversity within the chicken gut microbiome revealed by metagenomics and culture.</title>
        <authorList>
            <person name="Gilroy R."/>
            <person name="Ravi A."/>
            <person name="Getino M."/>
            <person name="Pursley I."/>
            <person name="Horton D.L."/>
            <person name="Alikhan N.F."/>
            <person name="Baker D."/>
            <person name="Gharbi K."/>
            <person name="Hall N."/>
            <person name="Watson M."/>
            <person name="Adriaenssens E.M."/>
            <person name="Foster-Nyarko E."/>
            <person name="Jarju S."/>
            <person name="Secka A."/>
            <person name="Antonio M."/>
            <person name="Oren A."/>
            <person name="Chaudhuri R.R."/>
            <person name="La Ragione R."/>
            <person name="Hildebrand F."/>
            <person name="Pallen M.J."/>
        </authorList>
    </citation>
    <scope>NUCLEOTIDE SEQUENCE</scope>
    <source>
        <strain evidence="5">ChiGjej1B1-19959</strain>
    </source>
</reference>
<keyword evidence="3 4" id="KW-0326">Glycosidase</keyword>
<proteinExistence type="inferred from homology"/>
<evidence type="ECO:0000313" key="6">
    <source>
        <dbReference type="Proteomes" id="UP000824071"/>
    </source>
</evidence>
<dbReference type="AlphaFoldDB" id="A0A9D1LE64"/>
<dbReference type="Gene3D" id="2.160.20.10">
    <property type="entry name" value="Single-stranded right-handed beta-helix, Pectin lyase-like"/>
    <property type="match status" value="1"/>
</dbReference>
<protein>
    <submittedName>
        <fullName evidence="5">Right-handed parallel beta-helix repeat-containing protein</fullName>
    </submittedName>
</protein>
<dbReference type="InterPro" id="IPR006626">
    <property type="entry name" value="PbH1"/>
</dbReference>
<evidence type="ECO:0000256" key="4">
    <source>
        <dbReference type="RuleBase" id="RU361169"/>
    </source>
</evidence>
<dbReference type="SUPFAM" id="SSF51126">
    <property type="entry name" value="Pectin lyase-like"/>
    <property type="match status" value="1"/>
</dbReference>
<comment type="caution">
    <text evidence="5">The sequence shown here is derived from an EMBL/GenBank/DDBJ whole genome shotgun (WGS) entry which is preliminary data.</text>
</comment>
<evidence type="ECO:0000256" key="1">
    <source>
        <dbReference type="ARBA" id="ARBA00008834"/>
    </source>
</evidence>
<accession>A0A9D1LE64</accession>